<dbReference type="EMBL" id="JAYFSJ010000014">
    <property type="protein sequence ID" value="MEN7432777.1"/>
    <property type="molecule type" value="Genomic_DNA"/>
</dbReference>
<proteinExistence type="predicted"/>
<name>A0ABV0CS23_9NEIS</name>
<keyword evidence="2" id="KW-1185">Reference proteome</keyword>
<evidence type="ECO:0000313" key="1">
    <source>
        <dbReference type="EMBL" id="MEN7432777.1"/>
    </source>
</evidence>
<dbReference type="RefSeq" id="WP_346790004.1">
    <property type="nucleotide sequence ID" value="NZ_JAYFSJ010000014.1"/>
</dbReference>
<sequence>MKIEDENFDLDMDLKKMMQAATDIQRPALLDCLLIDYSDSSTVTANVVTVTNLEDNSDANS</sequence>
<comment type="caution">
    <text evidence="1">The sequence shown here is derived from an EMBL/GenBank/DDBJ whole genome shotgun (WGS) entry which is preliminary data.</text>
</comment>
<reference evidence="1 2" key="1">
    <citation type="submission" date="2023-12" db="EMBL/GenBank/DDBJ databases">
        <title>Chromobacterium sp. strain TRC.1.1.SA producing antimicrobial pigment.</title>
        <authorList>
            <person name="Verma N."/>
            <person name="Choksket S."/>
            <person name="Pinnaka A.K."/>
            <person name="Korpole S."/>
        </authorList>
    </citation>
    <scope>NUCLEOTIDE SEQUENCE [LARGE SCALE GENOMIC DNA]</scope>
    <source>
        <strain evidence="1 2">TRC1.1.SA</strain>
    </source>
</reference>
<accession>A0ABV0CS23</accession>
<dbReference type="Proteomes" id="UP001405405">
    <property type="component" value="Unassembled WGS sequence"/>
</dbReference>
<evidence type="ECO:0000313" key="2">
    <source>
        <dbReference type="Proteomes" id="UP001405405"/>
    </source>
</evidence>
<gene>
    <name evidence="1" type="ORF">VA599_18675</name>
</gene>
<organism evidence="1 2">
    <name type="scientific">Chromobacterium indicum</name>
    <dbReference type="NCBI Taxonomy" id="3110228"/>
    <lineage>
        <taxon>Bacteria</taxon>
        <taxon>Pseudomonadati</taxon>
        <taxon>Pseudomonadota</taxon>
        <taxon>Betaproteobacteria</taxon>
        <taxon>Neisseriales</taxon>
        <taxon>Chromobacteriaceae</taxon>
        <taxon>Chromobacterium</taxon>
    </lineage>
</organism>
<protein>
    <submittedName>
        <fullName evidence="1">Uncharacterized protein</fullName>
    </submittedName>
</protein>